<evidence type="ECO:0000313" key="3">
    <source>
        <dbReference type="Proteomes" id="UP000317315"/>
    </source>
</evidence>
<dbReference type="SUPFAM" id="SSF46894">
    <property type="entry name" value="C-terminal effector domain of the bipartite response regulators"/>
    <property type="match status" value="1"/>
</dbReference>
<dbReference type="PROSITE" id="PS50043">
    <property type="entry name" value="HTH_LUXR_2"/>
    <property type="match status" value="1"/>
</dbReference>
<evidence type="ECO:0000313" key="2">
    <source>
        <dbReference type="EMBL" id="SMO82125.1"/>
    </source>
</evidence>
<name>A0A521EE17_9BACT</name>
<dbReference type="Gene3D" id="1.10.10.10">
    <property type="entry name" value="Winged helix-like DNA-binding domain superfamily/Winged helix DNA-binding domain"/>
    <property type="match status" value="1"/>
</dbReference>
<dbReference type="InterPro" id="IPR051015">
    <property type="entry name" value="EvgA-like"/>
</dbReference>
<proteinExistence type="predicted"/>
<dbReference type="InterPro" id="IPR000792">
    <property type="entry name" value="Tscrpt_reg_LuxR_C"/>
</dbReference>
<dbReference type="Pfam" id="PF00196">
    <property type="entry name" value="GerE"/>
    <property type="match status" value="1"/>
</dbReference>
<feature type="domain" description="HTH luxR-type" evidence="1">
    <location>
        <begin position="126"/>
        <end position="191"/>
    </location>
</feature>
<dbReference type="AlphaFoldDB" id="A0A521EE17"/>
<keyword evidence="3" id="KW-1185">Reference proteome</keyword>
<dbReference type="PROSITE" id="PS00622">
    <property type="entry name" value="HTH_LUXR_1"/>
    <property type="match status" value="1"/>
</dbReference>
<dbReference type="GO" id="GO:0006355">
    <property type="term" value="P:regulation of DNA-templated transcription"/>
    <property type="evidence" value="ECO:0007669"/>
    <property type="project" value="InterPro"/>
</dbReference>
<organism evidence="2 3">
    <name type="scientific">Balnearium lithotrophicum</name>
    <dbReference type="NCBI Taxonomy" id="223788"/>
    <lineage>
        <taxon>Bacteria</taxon>
        <taxon>Pseudomonadati</taxon>
        <taxon>Aquificota</taxon>
        <taxon>Aquificia</taxon>
        <taxon>Desulfurobacteriales</taxon>
        <taxon>Desulfurobacteriaceae</taxon>
        <taxon>Balnearium</taxon>
    </lineage>
</organism>
<dbReference type="Gene3D" id="3.40.50.2300">
    <property type="match status" value="1"/>
</dbReference>
<dbReference type="InterPro" id="IPR016032">
    <property type="entry name" value="Sig_transdc_resp-reg_C-effctor"/>
</dbReference>
<dbReference type="PANTHER" id="PTHR45566">
    <property type="entry name" value="HTH-TYPE TRANSCRIPTIONAL REGULATOR YHJB-RELATED"/>
    <property type="match status" value="1"/>
</dbReference>
<dbReference type="RefSeq" id="WP_142936266.1">
    <property type="nucleotide sequence ID" value="NZ_FXTM01000038.1"/>
</dbReference>
<accession>A0A521EE17</accession>
<dbReference type="SMART" id="SM00421">
    <property type="entry name" value="HTH_LUXR"/>
    <property type="match status" value="1"/>
</dbReference>
<dbReference type="CDD" id="cd06170">
    <property type="entry name" value="LuxR_C_like"/>
    <property type="match status" value="1"/>
</dbReference>
<dbReference type="EMBL" id="FXTM01000038">
    <property type="protein sequence ID" value="SMO82125.1"/>
    <property type="molecule type" value="Genomic_DNA"/>
</dbReference>
<sequence length="208" mass="23860">MVKDGIKVFLGIDHQFIKELVALYINQIPSSEIQFINNMNEADILLSDVCFLFNQTEAILDSQNEKVVLLNYTLKSNEILILLNLLPSIKGIIDENMKPDTLYKALVCVDRGEIWIRRSLLHQSLVYKVGTNFSPKELKIIWFILQGKINKEIARELDVSEQTVKYYINSILSKIGGSGKLDIALRFCRFKDLIEVLIKKEETVAKKV</sequence>
<dbReference type="PRINTS" id="PR00038">
    <property type="entry name" value="HTHLUXR"/>
</dbReference>
<dbReference type="OrthoDB" id="510967at2"/>
<dbReference type="PANTHER" id="PTHR45566:SF2">
    <property type="entry name" value="NARL SUBFAMILY"/>
    <property type="match status" value="1"/>
</dbReference>
<dbReference type="Proteomes" id="UP000317315">
    <property type="component" value="Unassembled WGS sequence"/>
</dbReference>
<gene>
    <name evidence="2" type="ORF">SAMN06269117_1384</name>
</gene>
<dbReference type="InterPro" id="IPR036388">
    <property type="entry name" value="WH-like_DNA-bd_sf"/>
</dbReference>
<evidence type="ECO:0000259" key="1">
    <source>
        <dbReference type="PROSITE" id="PS50043"/>
    </source>
</evidence>
<dbReference type="GO" id="GO:0003677">
    <property type="term" value="F:DNA binding"/>
    <property type="evidence" value="ECO:0007669"/>
    <property type="project" value="InterPro"/>
</dbReference>
<reference evidence="2 3" key="1">
    <citation type="submission" date="2017-05" db="EMBL/GenBank/DDBJ databases">
        <authorList>
            <person name="Varghese N."/>
            <person name="Submissions S."/>
        </authorList>
    </citation>
    <scope>NUCLEOTIDE SEQUENCE [LARGE SCALE GENOMIC DNA]</scope>
    <source>
        <strain evidence="2 3">DSM 16304</strain>
    </source>
</reference>
<protein>
    <submittedName>
        <fullName evidence="2">Two-component system, NarL family, nitrate/nitrite response regulator NarP</fullName>
    </submittedName>
</protein>